<comment type="caution">
    <text evidence="2">The sequence shown here is derived from an EMBL/GenBank/DDBJ whole genome shotgun (WGS) entry which is preliminary data.</text>
</comment>
<reference evidence="2" key="1">
    <citation type="journal article" date="2020" name="Microb. Genom.">
        <title>Genetic diversity of clinical and environmental Mucorales isolates obtained from an investigation of mucormycosis cases among solid organ transplant recipients.</title>
        <authorList>
            <person name="Nguyen M.H."/>
            <person name="Kaul D."/>
            <person name="Muto C."/>
            <person name="Cheng S.J."/>
            <person name="Richter R.A."/>
            <person name="Bruno V.M."/>
            <person name="Liu G."/>
            <person name="Beyhan S."/>
            <person name="Sundermann A.J."/>
            <person name="Mounaud S."/>
            <person name="Pasculle A.W."/>
            <person name="Nierman W.C."/>
            <person name="Driscoll E."/>
            <person name="Cumbie R."/>
            <person name="Clancy C.J."/>
            <person name="Dupont C.L."/>
        </authorList>
    </citation>
    <scope>NUCLEOTIDE SEQUENCE</scope>
    <source>
        <strain evidence="2">GL16</strain>
    </source>
</reference>
<gene>
    <name evidence="2" type="ORF">G6F51_010552</name>
</gene>
<protein>
    <recommendedName>
        <fullName evidence="1">Aminotransferase class I/classII large domain-containing protein</fullName>
    </recommendedName>
</protein>
<dbReference type="PANTHER" id="PTHR42858:SF1">
    <property type="entry name" value="LD15494P"/>
    <property type="match status" value="1"/>
</dbReference>
<dbReference type="SUPFAM" id="SSF53383">
    <property type="entry name" value="PLP-dependent transferases"/>
    <property type="match status" value="1"/>
</dbReference>
<proteinExistence type="predicted"/>
<dbReference type="GO" id="GO:0047536">
    <property type="term" value="F:2-aminoadipate transaminase activity"/>
    <property type="evidence" value="ECO:0007669"/>
    <property type="project" value="TreeGrafter"/>
</dbReference>
<dbReference type="GO" id="GO:0030170">
    <property type="term" value="F:pyridoxal phosphate binding"/>
    <property type="evidence" value="ECO:0007669"/>
    <property type="project" value="InterPro"/>
</dbReference>
<dbReference type="InterPro" id="IPR015421">
    <property type="entry name" value="PyrdxlP-dep_Trfase_major"/>
</dbReference>
<accession>A0A9P6Y1X4</accession>
<dbReference type="InterPro" id="IPR015424">
    <property type="entry name" value="PyrdxlP-dep_Trfase"/>
</dbReference>
<name>A0A9P6Y1X4_RHIOR</name>
<dbReference type="AlphaFoldDB" id="A0A9P6Y1X4"/>
<evidence type="ECO:0000259" key="1">
    <source>
        <dbReference type="Pfam" id="PF00155"/>
    </source>
</evidence>
<evidence type="ECO:0000313" key="2">
    <source>
        <dbReference type="EMBL" id="KAG1537145.1"/>
    </source>
</evidence>
<dbReference type="Gene3D" id="3.40.640.10">
    <property type="entry name" value="Type I PLP-dependent aspartate aminotransferase-like (Major domain)"/>
    <property type="match status" value="1"/>
</dbReference>
<evidence type="ECO:0000313" key="3">
    <source>
        <dbReference type="Proteomes" id="UP000717996"/>
    </source>
</evidence>
<dbReference type="EMBL" id="JAANIT010002213">
    <property type="protein sequence ID" value="KAG1537145.1"/>
    <property type="molecule type" value="Genomic_DNA"/>
</dbReference>
<dbReference type="InterPro" id="IPR004839">
    <property type="entry name" value="Aminotransferase_I/II_large"/>
</dbReference>
<dbReference type="CDD" id="cd00609">
    <property type="entry name" value="AAT_like"/>
    <property type="match status" value="1"/>
</dbReference>
<dbReference type="PANTHER" id="PTHR42858">
    <property type="entry name" value="AMINOTRANSFERASE"/>
    <property type="match status" value="1"/>
</dbReference>
<sequence>MYINFINLNRGQPSLDLLPTELFRKASQKVFSEPNAAKDILQYGPERGHPEFLENLAKFLTKEYNAPVSSKHLCVTPGASLSLQHTISILTRPQTRTRHVYLQDPTYFLVFDIFFDLGYRREQFVSVPDCADGIDIDVLEGHLKQEYREQAGGRDRDPMIFDSVLYCVPTHANPTGSVLSEEKRKRLVKLGKKYNMLVICDDVYDILTYEGPVPKRLVAYDLEDQEGKHVVISNGTFSKLLAPGARVGWVETHEDIINQLGDCGSFISGGSPAYLLNGILKDNVIEHHIQFLRKELSVRLNAGLWDPIQKYLIPLGCSVSFKPKGGYFIWLTLPFTTKKLIKIIKENDLQVGVGDGELFNVKKPADCDIRLSFSHYDIHTLQEAIERLRKAISIGLV</sequence>
<dbReference type="OrthoDB" id="691673at2759"/>
<dbReference type="Pfam" id="PF00155">
    <property type="entry name" value="Aminotran_1_2"/>
    <property type="match status" value="1"/>
</dbReference>
<dbReference type="Gene3D" id="3.90.1150.10">
    <property type="entry name" value="Aspartate Aminotransferase, domain 1"/>
    <property type="match status" value="1"/>
</dbReference>
<feature type="domain" description="Aminotransferase class I/classII large" evidence="1">
    <location>
        <begin position="4"/>
        <end position="388"/>
    </location>
</feature>
<organism evidence="2 3">
    <name type="scientific">Rhizopus oryzae</name>
    <name type="common">Mucormycosis agent</name>
    <name type="synonym">Rhizopus arrhizus var. delemar</name>
    <dbReference type="NCBI Taxonomy" id="64495"/>
    <lineage>
        <taxon>Eukaryota</taxon>
        <taxon>Fungi</taxon>
        <taxon>Fungi incertae sedis</taxon>
        <taxon>Mucoromycota</taxon>
        <taxon>Mucoromycotina</taxon>
        <taxon>Mucoromycetes</taxon>
        <taxon>Mucorales</taxon>
        <taxon>Mucorineae</taxon>
        <taxon>Rhizopodaceae</taxon>
        <taxon>Rhizopus</taxon>
    </lineage>
</organism>
<dbReference type="Proteomes" id="UP000717996">
    <property type="component" value="Unassembled WGS sequence"/>
</dbReference>
<dbReference type="InterPro" id="IPR015422">
    <property type="entry name" value="PyrdxlP-dep_Trfase_small"/>
</dbReference>